<keyword evidence="2" id="KW-1185">Reference proteome</keyword>
<accession>A0A6G0TFG2</accession>
<name>A0A6G0TFG2_APHGL</name>
<proteinExistence type="predicted"/>
<reference evidence="1 2" key="1">
    <citation type="submission" date="2019-08" db="EMBL/GenBank/DDBJ databases">
        <title>The genome of the soybean aphid Biotype 1, its phylome, world population structure and adaptation to the North American continent.</title>
        <authorList>
            <person name="Giordano R."/>
            <person name="Donthu R.K."/>
            <person name="Hernandez A.G."/>
            <person name="Wright C.L."/>
            <person name="Zimin A.V."/>
        </authorList>
    </citation>
    <scope>NUCLEOTIDE SEQUENCE [LARGE SCALE GENOMIC DNA]</scope>
    <source>
        <tissue evidence="1">Whole aphids</tissue>
    </source>
</reference>
<dbReference type="Proteomes" id="UP000475862">
    <property type="component" value="Unassembled WGS sequence"/>
</dbReference>
<evidence type="ECO:0000313" key="2">
    <source>
        <dbReference type="Proteomes" id="UP000475862"/>
    </source>
</evidence>
<dbReference type="EMBL" id="VYZN01000040">
    <property type="protein sequence ID" value="KAE9532039.1"/>
    <property type="molecule type" value="Genomic_DNA"/>
</dbReference>
<protein>
    <submittedName>
        <fullName evidence="1">Uncharacterized protein</fullName>
    </submittedName>
</protein>
<organism evidence="1 2">
    <name type="scientific">Aphis glycines</name>
    <name type="common">Soybean aphid</name>
    <dbReference type="NCBI Taxonomy" id="307491"/>
    <lineage>
        <taxon>Eukaryota</taxon>
        <taxon>Metazoa</taxon>
        <taxon>Ecdysozoa</taxon>
        <taxon>Arthropoda</taxon>
        <taxon>Hexapoda</taxon>
        <taxon>Insecta</taxon>
        <taxon>Pterygota</taxon>
        <taxon>Neoptera</taxon>
        <taxon>Paraneoptera</taxon>
        <taxon>Hemiptera</taxon>
        <taxon>Sternorrhyncha</taxon>
        <taxon>Aphidomorpha</taxon>
        <taxon>Aphidoidea</taxon>
        <taxon>Aphididae</taxon>
        <taxon>Aphidini</taxon>
        <taxon>Aphis</taxon>
        <taxon>Aphis</taxon>
    </lineage>
</organism>
<gene>
    <name evidence="1" type="ORF">AGLY_010241</name>
</gene>
<dbReference type="AlphaFoldDB" id="A0A6G0TFG2"/>
<comment type="caution">
    <text evidence="1">The sequence shown here is derived from an EMBL/GenBank/DDBJ whole genome shotgun (WGS) entry which is preliminary data.</text>
</comment>
<evidence type="ECO:0000313" key="1">
    <source>
        <dbReference type="EMBL" id="KAE9532039.1"/>
    </source>
</evidence>
<sequence length="203" mass="23963">MYLYAKDNGLIEGMKTMVTTFIQLIVKMTEIKIILNTKKLLTHYPLTRIRSDRIPILNIFMYNQYTGRFTKPGLPRFFINNIHHIFKLILVIYGTTKNEMECIICAIVLTSIVRIYQLINLLISHQLDYRQNKVDRKILVSYLNYISYNLQGPQEWDNPELHIILHYSGSVIRLTPVTYFYKINKSSPNHISPYPNWTNCNCI</sequence>